<evidence type="ECO:0008006" key="3">
    <source>
        <dbReference type="Google" id="ProtNLM"/>
    </source>
</evidence>
<name>A0ABR2KK31_9EUKA</name>
<sequence length="409" mass="46500">MLNKTFPIVYQGKRYLVDPTCLIQSSAKFHELITPFLHNGFDIDTLHLKINYDKFTERNVNNFLKLCQNLQTDVQNSEIKEICLLAKMFKAEIIYKTGITFVQQSIDPNFVIPNNMFNEENVTFLLIESEQTVPSATQSASDFQIAPEMQTAPIVRIAPEIKAVSAMETAPTVHMTPIGPAAASVHHVYDLNELEFDESGEFKKVGQNLKFNNQAQNSTDKKNEKDVKKKKIHSVWYTIQVEKPLMKCKRYNLIKDGQVICSAKQKDNELVIAEGDKVHIRNDKKNSAIITQNREGFNIVSMGDQDFKISYVPIGLDKKYSMKVSFVHKTTKLTWTPKIPQYATCINGEYAHIPLHSKKNIILQNPFGHPTFILRKMKKMTYEAECHPGVSPLVVFAISLSQIVGPYSP</sequence>
<reference evidence="1 2" key="1">
    <citation type="submission" date="2024-04" db="EMBL/GenBank/DDBJ databases">
        <title>Tritrichomonas musculus Genome.</title>
        <authorList>
            <person name="Alves-Ferreira E."/>
            <person name="Grigg M."/>
            <person name="Lorenzi H."/>
            <person name="Galac M."/>
        </authorList>
    </citation>
    <scope>NUCLEOTIDE SEQUENCE [LARGE SCALE GENOMIC DNA]</scope>
    <source>
        <strain evidence="1 2">EAF2021</strain>
    </source>
</reference>
<dbReference type="EMBL" id="JAPFFF010000004">
    <property type="protein sequence ID" value="KAK8891168.1"/>
    <property type="molecule type" value="Genomic_DNA"/>
</dbReference>
<dbReference type="Proteomes" id="UP001470230">
    <property type="component" value="Unassembled WGS sequence"/>
</dbReference>
<evidence type="ECO:0000313" key="2">
    <source>
        <dbReference type="Proteomes" id="UP001470230"/>
    </source>
</evidence>
<organism evidence="1 2">
    <name type="scientific">Tritrichomonas musculus</name>
    <dbReference type="NCBI Taxonomy" id="1915356"/>
    <lineage>
        <taxon>Eukaryota</taxon>
        <taxon>Metamonada</taxon>
        <taxon>Parabasalia</taxon>
        <taxon>Tritrichomonadida</taxon>
        <taxon>Tritrichomonadidae</taxon>
        <taxon>Tritrichomonas</taxon>
    </lineage>
</organism>
<accession>A0ABR2KK31</accession>
<keyword evidence="2" id="KW-1185">Reference proteome</keyword>
<evidence type="ECO:0000313" key="1">
    <source>
        <dbReference type="EMBL" id="KAK8891168.1"/>
    </source>
</evidence>
<protein>
    <recommendedName>
        <fullName evidence="3">BTB domain-containing protein</fullName>
    </recommendedName>
</protein>
<proteinExistence type="predicted"/>
<gene>
    <name evidence="1" type="ORF">M9Y10_028374</name>
</gene>
<comment type="caution">
    <text evidence="1">The sequence shown here is derived from an EMBL/GenBank/DDBJ whole genome shotgun (WGS) entry which is preliminary data.</text>
</comment>